<organism evidence="2 3">
    <name type="scientific">Reticulibacter mediterranei</name>
    <dbReference type="NCBI Taxonomy" id="2778369"/>
    <lineage>
        <taxon>Bacteria</taxon>
        <taxon>Bacillati</taxon>
        <taxon>Chloroflexota</taxon>
        <taxon>Ktedonobacteria</taxon>
        <taxon>Ktedonobacterales</taxon>
        <taxon>Reticulibacteraceae</taxon>
        <taxon>Reticulibacter</taxon>
    </lineage>
</organism>
<dbReference type="AlphaFoldDB" id="A0A8J3IRH0"/>
<gene>
    <name evidence="2" type="ORF">KSF_094790</name>
</gene>
<feature type="transmembrane region" description="Helical" evidence="1">
    <location>
        <begin position="63"/>
        <end position="85"/>
    </location>
</feature>
<proteinExistence type="predicted"/>
<keyword evidence="1" id="KW-0472">Membrane</keyword>
<keyword evidence="3" id="KW-1185">Reference proteome</keyword>
<dbReference type="Proteomes" id="UP000597444">
    <property type="component" value="Unassembled WGS sequence"/>
</dbReference>
<evidence type="ECO:0000313" key="2">
    <source>
        <dbReference type="EMBL" id="GHO99431.1"/>
    </source>
</evidence>
<keyword evidence="1" id="KW-0812">Transmembrane</keyword>
<dbReference type="EMBL" id="BNJK01000002">
    <property type="protein sequence ID" value="GHO99431.1"/>
    <property type="molecule type" value="Genomic_DNA"/>
</dbReference>
<reference evidence="2" key="1">
    <citation type="submission" date="2020-10" db="EMBL/GenBank/DDBJ databases">
        <title>Taxonomic study of unclassified bacteria belonging to the class Ktedonobacteria.</title>
        <authorList>
            <person name="Yabe S."/>
            <person name="Wang C.M."/>
            <person name="Zheng Y."/>
            <person name="Sakai Y."/>
            <person name="Cavaletti L."/>
            <person name="Monciardini P."/>
            <person name="Donadio S."/>
        </authorList>
    </citation>
    <scope>NUCLEOTIDE SEQUENCE</scope>
    <source>
        <strain evidence="2">ID150040</strain>
    </source>
</reference>
<evidence type="ECO:0000256" key="1">
    <source>
        <dbReference type="SAM" id="Phobius"/>
    </source>
</evidence>
<keyword evidence="1" id="KW-1133">Transmembrane helix</keyword>
<sequence>MGWRLALFARGALAFIWLITPFVTRAFHRDWIVPLLGIIFLPFTTLVFVFATLDDGSVGEWEWLWIALALLLDLIAHNSSATSYLHRIPGRELLRE</sequence>
<evidence type="ECO:0000313" key="3">
    <source>
        <dbReference type="Proteomes" id="UP000597444"/>
    </source>
</evidence>
<name>A0A8J3IRH0_9CHLR</name>
<protein>
    <submittedName>
        <fullName evidence="2">Uncharacterized protein</fullName>
    </submittedName>
</protein>
<feature type="transmembrane region" description="Helical" evidence="1">
    <location>
        <begin position="6"/>
        <end position="24"/>
    </location>
</feature>
<feature type="transmembrane region" description="Helical" evidence="1">
    <location>
        <begin position="31"/>
        <end position="51"/>
    </location>
</feature>
<accession>A0A8J3IRH0</accession>
<comment type="caution">
    <text evidence="2">The sequence shown here is derived from an EMBL/GenBank/DDBJ whole genome shotgun (WGS) entry which is preliminary data.</text>
</comment>
<dbReference type="RefSeq" id="WP_220210075.1">
    <property type="nucleotide sequence ID" value="NZ_BNJK01000002.1"/>
</dbReference>